<dbReference type="Pfam" id="PF00326">
    <property type="entry name" value="Peptidase_S9"/>
    <property type="match status" value="1"/>
</dbReference>
<dbReference type="AlphaFoldDB" id="A0A6G1JF02"/>
<dbReference type="GO" id="GO:0008236">
    <property type="term" value="F:serine-type peptidase activity"/>
    <property type="evidence" value="ECO:0007669"/>
    <property type="project" value="InterPro"/>
</dbReference>
<feature type="signal peptide" evidence="2">
    <location>
        <begin position="1"/>
        <end position="19"/>
    </location>
</feature>
<dbReference type="EMBL" id="MU005573">
    <property type="protein sequence ID" value="KAF2688755.1"/>
    <property type="molecule type" value="Genomic_DNA"/>
</dbReference>
<keyword evidence="1 2" id="KW-0732">Signal</keyword>
<sequence>MFIPICGVAFVLCFWVVLCDTSQYGRVMVPLGHRQELEHAPLSFSGSWKVLGPFQIGTREATWGADPLEYVGGFRALQYDPDALFRSSLPTNGMARWNTTQATQTSTSPTYANASLSISYSNVDWDFLKVVYGWAAVQYQAWARGELTVRGNSTQSVILSTDAILEFWVDEAHYFGGDFFTFRKAPAVLHLNPGTHKIDIRLVRDVRAFGGILPPTIDVVVHAERATSILELAMPGILMSDVVDGKLAAPVGSVMLRNSGENDIKIMGIEPSDVRHPISLPELDSQEILAQGSRVLTAAQRNESSSSENDLGIVIAAGQTRPVAFDISLPTRNVSSVEYVLTYKTADGNDLSSLHVWQNLTKTSIYEPHKITYLHPGGMASYAMLRPPARNATCGSGQKPSLPVLFGLHGAGLEADNGMVAHALDSVPDLCAWVMFPTGVTPWSGDDWHNWGFADVEAAVNSIPNWINQVDWKGPGVNVNRWIVSGHSNGGQGTWYALTHRPDKILAAAPLSGYASIQKYVPYELWQPADPRRTAVISASLNSYRHEMLMPNARGIPVQQQHGEMDDNVPAYNSRLLAQQLFLSGTDSSYNEVPGQNHWWDTVMTTPELVDFYYTQTKSNETIPRKLDEFELVVGDPGDMGSKGGIKVLLLEDPGQYGRVHAKGHTITTSNVLSLEFDPIIFQSQVLSIDDSSVILGHGLRKREHTGSVTFSKSEGKWSPGPLATAEAGIPYRQGRQLGSMTAILRTQGPFVIRHKGSNITSHLALQVSRNLHQYFQADAHIASSTSWDGTTGGTGNVITLAMGEALAPSIHPDFPIQASSTGITVRDSKGAQHHYNSDDTSLGAAFLRPLEDERLELVLWGSDADGLSQAARLVPMVTGVGQPDFVLLGEKAKWEGVDGALALGSFDYEWKVTPSSVVS</sequence>
<dbReference type="GO" id="GO:0006508">
    <property type="term" value="P:proteolysis"/>
    <property type="evidence" value="ECO:0007669"/>
    <property type="project" value="InterPro"/>
</dbReference>
<evidence type="ECO:0000256" key="1">
    <source>
        <dbReference type="ARBA" id="ARBA00022729"/>
    </source>
</evidence>
<protein>
    <submittedName>
        <fullName evidence="4">Alpha/beta-hydrolase</fullName>
    </submittedName>
</protein>
<reference evidence="4" key="1">
    <citation type="journal article" date="2020" name="Stud. Mycol.">
        <title>101 Dothideomycetes genomes: a test case for predicting lifestyles and emergence of pathogens.</title>
        <authorList>
            <person name="Haridas S."/>
            <person name="Albert R."/>
            <person name="Binder M."/>
            <person name="Bloem J."/>
            <person name="Labutti K."/>
            <person name="Salamov A."/>
            <person name="Andreopoulos B."/>
            <person name="Baker S."/>
            <person name="Barry K."/>
            <person name="Bills G."/>
            <person name="Bluhm B."/>
            <person name="Cannon C."/>
            <person name="Castanera R."/>
            <person name="Culley D."/>
            <person name="Daum C."/>
            <person name="Ezra D."/>
            <person name="Gonzalez J."/>
            <person name="Henrissat B."/>
            <person name="Kuo A."/>
            <person name="Liang C."/>
            <person name="Lipzen A."/>
            <person name="Lutzoni F."/>
            <person name="Magnuson J."/>
            <person name="Mondo S."/>
            <person name="Nolan M."/>
            <person name="Ohm R."/>
            <person name="Pangilinan J."/>
            <person name="Park H.-J."/>
            <person name="Ramirez L."/>
            <person name="Alfaro M."/>
            <person name="Sun H."/>
            <person name="Tritt A."/>
            <person name="Yoshinaga Y."/>
            <person name="Zwiers L.-H."/>
            <person name="Turgeon B."/>
            <person name="Goodwin S."/>
            <person name="Spatafora J."/>
            <person name="Crous P."/>
            <person name="Grigoriev I."/>
        </authorList>
    </citation>
    <scope>NUCLEOTIDE SEQUENCE</scope>
    <source>
        <strain evidence="4">CBS 122367</strain>
    </source>
</reference>
<name>A0A6G1JF02_9PLEO</name>
<dbReference type="PANTHER" id="PTHR43037">
    <property type="entry name" value="UNNAMED PRODUCT-RELATED"/>
    <property type="match status" value="1"/>
</dbReference>
<evidence type="ECO:0000256" key="2">
    <source>
        <dbReference type="SAM" id="SignalP"/>
    </source>
</evidence>
<evidence type="ECO:0000313" key="5">
    <source>
        <dbReference type="Proteomes" id="UP000799291"/>
    </source>
</evidence>
<dbReference type="Proteomes" id="UP000799291">
    <property type="component" value="Unassembled WGS sequence"/>
</dbReference>
<dbReference type="InterPro" id="IPR029058">
    <property type="entry name" value="AB_hydrolase_fold"/>
</dbReference>
<evidence type="ECO:0000313" key="4">
    <source>
        <dbReference type="EMBL" id="KAF2688755.1"/>
    </source>
</evidence>
<gene>
    <name evidence="4" type="ORF">K458DRAFT_428267</name>
</gene>
<dbReference type="Gene3D" id="3.40.50.1820">
    <property type="entry name" value="alpha/beta hydrolase"/>
    <property type="match status" value="1"/>
</dbReference>
<feature type="domain" description="Peptidase S9 prolyl oligopeptidase catalytic" evidence="3">
    <location>
        <begin position="445"/>
        <end position="602"/>
    </location>
</feature>
<dbReference type="InterPro" id="IPR001375">
    <property type="entry name" value="Peptidase_S9_cat"/>
</dbReference>
<feature type="chain" id="PRO_5026107921" evidence="2">
    <location>
        <begin position="20"/>
        <end position="920"/>
    </location>
</feature>
<dbReference type="SUPFAM" id="SSF53474">
    <property type="entry name" value="alpha/beta-Hydrolases"/>
    <property type="match status" value="1"/>
</dbReference>
<accession>A0A6G1JF02</accession>
<proteinExistence type="predicted"/>
<dbReference type="OrthoDB" id="449091at2759"/>
<evidence type="ECO:0000259" key="3">
    <source>
        <dbReference type="Pfam" id="PF00326"/>
    </source>
</evidence>
<keyword evidence="5" id="KW-1185">Reference proteome</keyword>
<keyword evidence="4" id="KW-0378">Hydrolase</keyword>
<dbReference type="InterPro" id="IPR050955">
    <property type="entry name" value="Plant_Biomass_Hydrol_Est"/>
</dbReference>
<dbReference type="PANTHER" id="PTHR43037:SF4">
    <property type="entry name" value="PEPTIDASE S9 PROLYL OLIGOPEPTIDASE CATALYTIC DOMAIN-CONTAINING PROTEIN"/>
    <property type="match status" value="1"/>
</dbReference>
<organism evidence="4 5">
    <name type="scientific">Lentithecium fluviatile CBS 122367</name>
    <dbReference type="NCBI Taxonomy" id="1168545"/>
    <lineage>
        <taxon>Eukaryota</taxon>
        <taxon>Fungi</taxon>
        <taxon>Dikarya</taxon>
        <taxon>Ascomycota</taxon>
        <taxon>Pezizomycotina</taxon>
        <taxon>Dothideomycetes</taxon>
        <taxon>Pleosporomycetidae</taxon>
        <taxon>Pleosporales</taxon>
        <taxon>Massarineae</taxon>
        <taxon>Lentitheciaceae</taxon>
        <taxon>Lentithecium</taxon>
    </lineage>
</organism>